<accession>A0AAD8BRH0</accession>
<gene>
    <name evidence="1" type="ORF">Bpfe_012091</name>
</gene>
<evidence type="ECO:0000313" key="1">
    <source>
        <dbReference type="EMBL" id="KAK0058449.1"/>
    </source>
</evidence>
<reference evidence="1" key="2">
    <citation type="submission" date="2023-04" db="EMBL/GenBank/DDBJ databases">
        <authorList>
            <person name="Bu L."/>
            <person name="Lu L."/>
            <person name="Laidemitt M.R."/>
            <person name="Zhang S.M."/>
            <person name="Mutuku M."/>
            <person name="Mkoji G."/>
            <person name="Steinauer M."/>
            <person name="Loker E.S."/>
        </authorList>
    </citation>
    <scope>NUCLEOTIDE SEQUENCE</scope>
    <source>
        <strain evidence="1">KasaAsao</strain>
        <tissue evidence="1">Whole Snail</tissue>
    </source>
</reference>
<evidence type="ECO:0000313" key="2">
    <source>
        <dbReference type="Proteomes" id="UP001233172"/>
    </source>
</evidence>
<dbReference type="AlphaFoldDB" id="A0AAD8BRH0"/>
<sequence>MQRPSRRPNSPSCIPHNQVQKCQFSLRAADNKNCLCMHYRCCSISFHEEACSKRSPHFSLGEVDINLLG</sequence>
<keyword evidence="2" id="KW-1185">Reference proteome</keyword>
<name>A0AAD8BRH0_BIOPF</name>
<dbReference type="Proteomes" id="UP001233172">
    <property type="component" value="Unassembled WGS sequence"/>
</dbReference>
<proteinExistence type="predicted"/>
<organism evidence="1 2">
    <name type="scientific">Biomphalaria pfeifferi</name>
    <name type="common">Bloodfluke planorb</name>
    <name type="synonym">Freshwater snail</name>
    <dbReference type="NCBI Taxonomy" id="112525"/>
    <lineage>
        <taxon>Eukaryota</taxon>
        <taxon>Metazoa</taxon>
        <taxon>Spiralia</taxon>
        <taxon>Lophotrochozoa</taxon>
        <taxon>Mollusca</taxon>
        <taxon>Gastropoda</taxon>
        <taxon>Heterobranchia</taxon>
        <taxon>Euthyneura</taxon>
        <taxon>Panpulmonata</taxon>
        <taxon>Hygrophila</taxon>
        <taxon>Lymnaeoidea</taxon>
        <taxon>Planorbidae</taxon>
        <taxon>Biomphalaria</taxon>
    </lineage>
</organism>
<reference evidence="1" key="1">
    <citation type="journal article" date="2023" name="PLoS Negl. Trop. Dis.">
        <title>A genome sequence for Biomphalaria pfeifferi, the major vector snail for the human-infecting parasite Schistosoma mansoni.</title>
        <authorList>
            <person name="Bu L."/>
            <person name="Lu L."/>
            <person name="Laidemitt M.R."/>
            <person name="Zhang S.M."/>
            <person name="Mutuku M."/>
            <person name="Mkoji G."/>
            <person name="Steinauer M."/>
            <person name="Loker E.S."/>
        </authorList>
    </citation>
    <scope>NUCLEOTIDE SEQUENCE</scope>
    <source>
        <strain evidence="1">KasaAsao</strain>
    </source>
</reference>
<comment type="caution">
    <text evidence="1">The sequence shown here is derived from an EMBL/GenBank/DDBJ whole genome shotgun (WGS) entry which is preliminary data.</text>
</comment>
<dbReference type="EMBL" id="JASAOG010000048">
    <property type="protein sequence ID" value="KAK0058449.1"/>
    <property type="molecule type" value="Genomic_DNA"/>
</dbReference>
<protein>
    <submittedName>
        <fullName evidence="1">Uncharacterized protein</fullName>
    </submittedName>
</protein>